<dbReference type="RefSeq" id="WP_377354749.1">
    <property type="nucleotide sequence ID" value="NZ_JBHTLQ010000079.1"/>
</dbReference>
<evidence type="ECO:0000313" key="3">
    <source>
        <dbReference type="EMBL" id="MFD1192790.1"/>
    </source>
</evidence>
<gene>
    <name evidence="3" type="ORF">ACFQ27_19535</name>
</gene>
<feature type="domain" description="Prepilin type IV endopeptidase peptidase" evidence="2">
    <location>
        <begin position="9"/>
        <end position="109"/>
    </location>
</feature>
<evidence type="ECO:0000256" key="1">
    <source>
        <dbReference type="SAM" id="Phobius"/>
    </source>
</evidence>
<accession>A0ABW3T7X9</accession>
<keyword evidence="1" id="KW-0472">Membrane</keyword>
<comment type="caution">
    <text evidence="3">The sequence shown here is derived from an EMBL/GenBank/DDBJ whole genome shotgun (WGS) entry which is preliminary data.</text>
</comment>
<protein>
    <submittedName>
        <fullName evidence="3">Prepilin peptidase</fullName>
    </submittedName>
</protein>
<proteinExistence type="predicted"/>
<reference evidence="4" key="1">
    <citation type="journal article" date="2019" name="Int. J. Syst. Evol. Microbiol.">
        <title>The Global Catalogue of Microorganisms (GCM) 10K type strain sequencing project: providing services to taxonomists for standard genome sequencing and annotation.</title>
        <authorList>
            <consortium name="The Broad Institute Genomics Platform"/>
            <consortium name="The Broad Institute Genome Sequencing Center for Infectious Disease"/>
            <person name="Wu L."/>
            <person name="Ma J."/>
        </authorList>
    </citation>
    <scope>NUCLEOTIDE SEQUENCE [LARGE SCALE GENOMIC DNA]</scope>
    <source>
        <strain evidence="4">CCUG 55074</strain>
    </source>
</reference>
<organism evidence="3 4">
    <name type="scientific">Phenylobacterium conjunctum</name>
    <dbReference type="NCBI Taxonomy" id="1298959"/>
    <lineage>
        <taxon>Bacteria</taxon>
        <taxon>Pseudomonadati</taxon>
        <taxon>Pseudomonadota</taxon>
        <taxon>Alphaproteobacteria</taxon>
        <taxon>Caulobacterales</taxon>
        <taxon>Caulobacteraceae</taxon>
        <taxon>Phenylobacterium</taxon>
    </lineage>
</organism>
<evidence type="ECO:0000313" key="4">
    <source>
        <dbReference type="Proteomes" id="UP001597216"/>
    </source>
</evidence>
<feature type="transmembrane region" description="Helical" evidence="1">
    <location>
        <begin position="80"/>
        <end position="113"/>
    </location>
</feature>
<dbReference type="EMBL" id="JBHTLQ010000079">
    <property type="protein sequence ID" value="MFD1192790.1"/>
    <property type="molecule type" value="Genomic_DNA"/>
</dbReference>
<keyword evidence="4" id="KW-1185">Reference proteome</keyword>
<dbReference type="Pfam" id="PF01478">
    <property type="entry name" value="Peptidase_A24"/>
    <property type="match status" value="1"/>
</dbReference>
<name>A0ABW3T7X9_9CAUL</name>
<dbReference type="Gene3D" id="1.20.120.1220">
    <property type="match status" value="1"/>
</dbReference>
<dbReference type="Proteomes" id="UP001597216">
    <property type="component" value="Unassembled WGS sequence"/>
</dbReference>
<keyword evidence="1" id="KW-0812">Transmembrane</keyword>
<dbReference type="InterPro" id="IPR000045">
    <property type="entry name" value="Prepilin_IV_endopep_pep"/>
</dbReference>
<sequence>METTIHGALLAMLAGCIFSDVKWRRIPNFLCLGIALLGLAETALDTPGATFGRLLISGALFVGGLALHQKKILGGGDIKLLAALSIFLAPIELRLFILLTLIAGGFVGLFYMGLGWLRRLRDKDAPLVSNVPYALAIVVGFIFIRPMFLGEFIPRIGH</sequence>
<feature type="transmembrane region" description="Helical" evidence="1">
    <location>
        <begin position="133"/>
        <end position="153"/>
    </location>
</feature>
<keyword evidence="1" id="KW-1133">Transmembrane helix</keyword>
<evidence type="ECO:0000259" key="2">
    <source>
        <dbReference type="Pfam" id="PF01478"/>
    </source>
</evidence>